<dbReference type="GO" id="GO:0044183">
    <property type="term" value="F:protein folding chaperone"/>
    <property type="evidence" value="ECO:0007669"/>
    <property type="project" value="TreeGrafter"/>
</dbReference>
<keyword evidence="9 11" id="KW-0131">Cell cycle</keyword>
<evidence type="ECO:0000256" key="8">
    <source>
        <dbReference type="ARBA" id="ARBA00023235"/>
    </source>
</evidence>
<keyword evidence="11" id="KW-0963">Cytoplasm</keyword>
<dbReference type="Pfam" id="PF05698">
    <property type="entry name" value="Trigger_C"/>
    <property type="match status" value="1"/>
</dbReference>
<dbReference type="Proteomes" id="UP000178735">
    <property type="component" value="Unassembled WGS sequence"/>
</dbReference>
<evidence type="ECO:0000313" key="17">
    <source>
        <dbReference type="Proteomes" id="UP000178735"/>
    </source>
</evidence>
<dbReference type="InterPro" id="IPR008880">
    <property type="entry name" value="Trigger_fac_C"/>
</dbReference>
<comment type="caution">
    <text evidence="16">The sequence shown here is derived from an EMBL/GenBank/DDBJ whole genome shotgun (WGS) entry which is preliminary data.</text>
</comment>
<dbReference type="Gene3D" id="3.10.50.40">
    <property type="match status" value="1"/>
</dbReference>
<dbReference type="InterPro" id="IPR027304">
    <property type="entry name" value="Trigger_fact/SurA_dom_sf"/>
</dbReference>
<dbReference type="GO" id="GO:0005737">
    <property type="term" value="C:cytoplasm"/>
    <property type="evidence" value="ECO:0007669"/>
    <property type="project" value="UniProtKB-SubCell"/>
</dbReference>
<dbReference type="GO" id="GO:0043022">
    <property type="term" value="F:ribosome binding"/>
    <property type="evidence" value="ECO:0007669"/>
    <property type="project" value="TreeGrafter"/>
</dbReference>
<dbReference type="InterPro" id="IPR037041">
    <property type="entry name" value="Trigger_fac_C_sf"/>
</dbReference>
<dbReference type="Pfam" id="PF05697">
    <property type="entry name" value="Trigger_N"/>
    <property type="match status" value="1"/>
</dbReference>
<dbReference type="InterPro" id="IPR005215">
    <property type="entry name" value="Trig_fac"/>
</dbReference>
<dbReference type="SUPFAM" id="SSF102735">
    <property type="entry name" value="Trigger factor ribosome-binding domain"/>
    <property type="match status" value="1"/>
</dbReference>
<dbReference type="GO" id="GO:0003755">
    <property type="term" value="F:peptidyl-prolyl cis-trans isomerase activity"/>
    <property type="evidence" value="ECO:0007669"/>
    <property type="project" value="UniProtKB-UniRule"/>
</dbReference>
<comment type="similarity">
    <text evidence="2 11 13">Belongs to the FKBP-type PPIase family. Tig subfamily.</text>
</comment>
<evidence type="ECO:0000313" key="16">
    <source>
        <dbReference type="EMBL" id="OGM02638.1"/>
    </source>
</evidence>
<keyword evidence="7 11" id="KW-0143">Chaperone</keyword>
<proteinExistence type="inferred from homology"/>
<evidence type="ECO:0000256" key="1">
    <source>
        <dbReference type="ARBA" id="ARBA00000971"/>
    </source>
</evidence>
<evidence type="ECO:0000256" key="7">
    <source>
        <dbReference type="ARBA" id="ARBA00023186"/>
    </source>
</evidence>
<dbReference type="GO" id="GO:0051301">
    <property type="term" value="P:cell division"/>
    <property type="evidence" value="ECO:0007669"/>
    <property type="project" value="UniProtKB-KW"/>
</dbReference>
<keyword evidence="8 11" id="KW-0413">Isomerase</keyword>
<feature type="region of interest" description="Disordered" evidence="14">
    <location>
        <begin position="449"/>
        <end position="478"/>
    </location>
</feature>
<feature type="compositionally biased region" description="Basic and acidic residues" evidence="14">
    <location>
        <begin position="449"/>
        <end position="461"/>
    </location>
</feature>
<protein>
    <recommendedName>
        <fullName evidence="4 11">Trigger factor</fullName>
        <shortName evidence="11">TF</shortName>
        <ecNumber evidence="3 11">5.2.1.8</ecNumber>
    </recommendedName>
    <alternativeName>
        <fullName evidence="10 11">PPIase</fullName>
    </alternativeName>
</protein>
<dbReference type="GO" id="GO:0051083">
    <property type="term" value="P:'de novo' cotranslational protein folding"/>
    <property type="evidence" value="ECO:0007669"/>
    <property type="project" value="TreeGrafter"/>
</dbReference>
<reference evidence="16 17" key="1">
    <citation type="journal article" date="2016" name="Nat. Commun.">
        <title>Thousands of microbial genomes shed light on interconnected biogeochemical processes in an aquifer system.</title>
        <authorList>
            <person name="Anantharaman K."/>
            <person name="Brown C.T."/>
            <person name="Hug L.A."/>
            <person name="Sharon I."/>
            <person name="Castelle C.J."/>
            <person name="Probst A.J."/>
            <person name="Thomas B.C."/>
            <person name="Singh A."/>
            <person name="Wilkins M.J."/>
            <person name="Karaoz U."/>
            <person name="Brodie E.L."/>
            <person name="Williams K.H."/>
            <person name="Hubbard S.S."/>
            <person name="Banfield J.F."/>
        </authorList>
    </citation>
    <scope>NUCLEOTIDE SEQUENCE [LARGE SCALE GENOMIC DNA]</scope>
</reference>
<evidence type="ECO:0000256" key="11">
    <source>
        <dbReference type="HAMAP-Rule" id="MF_00303"/>
    </source>
</evidence>
<comment type="domain">
    <text evidence="11">Consists of 3 domains; the N-terminus binds the ribosome, the middle domain has PPIase activity, while the C-terminus has intrinsic chaperone activity on its own.</text>
</comment>
<evidence type="ECO:0000256" key="10">
    <source>
        <dbReference type="ARBA" id="ARBA00029986"/>
    </source>
</evidence>
<comment type="subcellular location">
    <subcellularLocation>
        <location evidence="11">Cytoplasm</location>
    </subcellularLocation>
    <text evidence="11">About half TF is bound to the ribosome near the polypeptide exit tunnel while the other half is free in the cytoplasm.</text>
</comment>
<feature type="domain" description="PPIase FKBP-type" evidence="15">
    <location>
        <begin position="169"/>
        <end position="251"/>
    </location>
</feature>
<comment type="function">
    <text evidence="11">Involved in protein export. Acts as a chaperone by maintaining the newly synthesized protein in an open conformation. Functions as a peptidyl-prolyl cis-trans isomerase.</text>
</comment>
<dbReference type="GO" id="GO:0043335">
    <property type="term" value="P:protein unfolding"/>
    <property type="evidence" value="ECO:0007669"/>
    <property type="project" value="TreeGrafter"/>
</dbReference>
<dbReference type="FunFam" id="3.10.50.40:FF:000001">
    <property type="entry name" value="Trigger factor"/>
    <property type="match status" value="1"/>
</dbReference>
<dbReference type="PANTHER" id="PTHR30560:SF3">
    <property type="entry name" value="TRIGGER FACTOR-LIKE PROTEIN TIG, CHLOROPLASTIC"/>
    <property type="match status" value="1"/>
</dbReference>
<evidence type="ECO:0000256" key="9">
    <source>
        <dbReference type="ARBA" id="ARBA00023306"/>
    </source>
</evidence>
<keyword evidence="6 11" id="KW-0697">Rotamase</keyword>
<dbReference type="InterPro" id="IPR046357">
    <property type="entry name" value="PPIase_dom_sf"/>
</dbReference>
<evidence type="ECO:0000256" key="3">
    <source>
        <dbReference type="ARBA" id="ARBA00013194"/>
    </source>
</evidence>
<dbReference type="EC" id="5.2.1.8" evidence="3 11"/>
<evidence type="ECO:0000256" key="2">
    <source>
        <dbReference type="ARBA" id="ARBA00005464"/>
    </source>
</evidence>
<dbReference type="NCBIfam" id="TIGR00115">
    <property type="entry name" value="tig"/>
    <property type="match status" value="1"/>
</dbReference>
<name>A0A1F7WKH7_9BACT</name>
<evidence type="ECO:0000256" key="12">
    <source>
        <dbReference type="PROSITE-ProRule" id="PRU00277"/>
    </source>
</evidence>
<dbReference type="HAMAP" id="MF_00303">
    <property type="entry name" value="Trigger_factor_Tig"/>
    <property type="match status" value="1"/>
</dbReference>
<organism evidence="16 17">
    <name type="scientific">Candidatus Wallbacteria bacterium GWC2_49_35</name>
    <dbReference type="NCBI Taxonomy" id="1817813"/>
    <lineage>
        <taxon>Bacteria</taxon>
        <taxon>Candidatus Walliibacteriota</taxon>
    </lineage>
</organism>
<evidence type="ECO:0000256" key="14">
    <source>
        <dbReference type="SAM" id="MobiDB-lite"/>
    </source>
</evidence>
<gene>
    <name evidence="11" type="primary">tig</name>
    <name evidence="16" type="ORF">A2008_06790</name>
</gene>
<evidence type="ECO:0000256" key="5">
    <source>
        <dbReference type="ARBA" id="ARBA00022618"/>
    </source>
</evidence>
<comment type="catalytic activity">
    <reaction evidence="1 11 12">
        <text>[protein]-peptidylproline (omega=180) = [protein]-peptidylproline (omega=0)</text>
        <dbReference type="Rhea" id="RHEA:16237"/>
        <dbReference type="Rhea" id="RHEA-COMP:10747"/>
        <dbReference type="Rhea" id="RHEA-COMP:10748"/>
        <dbReference type="ChEBI" id="CHEBI:83833"/>
        <dbReference type="ChEBI" id="CHEBI:83834"/>
        <dbReference type="EC" id="5.2.1.8"/>
    </reaction>
</comment>
<dbReference type="Gene3D" id="1.10.3120.10">
    <property type="entry name" value="Trigger factor, C-terminal domain"/>
    <property type="match status" value="1"/>
</dbReference>
<dbReference type="STRING" id="1817813.A2008_06790"/>
<dbReference type="GO" id="GO:0015031">
    <property type="term" value="P:protein transport"/>
    <property type="evidence" value="ECO:0007669"/>
    <property type="project" value="UniProtKB-UniRule"/>
</dbReference>
<sequence>MSHVKSTKVLNVQQIDKDKVLLEIEVAADRVQKAIDGAYREVVHKVNIPGFRRGKAPRSIIEMRFGKEYFYEEAQKELLTPAYIEVLNDQNIRPIGSELKDVFIEEGKPLVFKIEIQKEPVFDIKEYNGIHLTGGPIAVEDAEIDSKIEDLRNRHAKLEIITDRPAATGDFVIIDYQGYINEEKSEGIKGADVMFELGAKKAITGFEEGIAGMQIGSEKDLFLKFPEDYHSKDYAGKDVRFNIKLKEIKVRILPEANDDLAKMLGEFNTLAELRDDIRRKLLESKTEHQKGHYREQICNFLLEKNPQVDAPEAMIEKELDRIIKNYEIEFMYRRMDFAHYLQATGQNVDDFRSRHTDDAQRNVKITNILSSIGEYEKIAANEEEVKARIEKLALSVGKTYDDILKHVEEHGELVYMREEIVHQKVYELIIGKADITIDPNYKCTHDHDHEHDHDGHDHGHECDDENCEDGHHHSANNA</sequence>
<evidence type="ECO:0000256" key="13">
    <source>
        <dbReference type="RuleBase" id="RU003914"/>
    </source>
</evidence>
<dbReference type="EMBL" id="MGFH01000205">
    <property type="protein sequence ID" value="OGM02638.1"/>
    <property type="molecule type" value="Genomic_DNA"/>
</dbReference>
<dbReference type="AlphaFoldDB" id="A0A1F7WKH7"/>
<dbReference type="InterPro" id="IPR001179">
    <property type="entry name" value="PPIase_FKBP_dom"/>
</dbReference>
<dbReference type="SUPFAM" id="SSF109998">
    <property type="entry name" value="Triger factor/SurA peptide-binding domain-like"/>
    <property type="match status" value="1"/>
</dbReference>
<dbReference type="PIRSF" id="PIRSF003095">
    <property type="entry name" value="Trigger_factor"/>
    <property type="match status" value="1"/>
</dbReference>
<dbReference type="InterPro" id="IPR036611">
    <property type="entry name" value="Trigger_fac_ribosome-bd_sf"/>
</dbReference>
<dbReference type="SUPFAM" id="SSF54534">
    <property type="entry name" value="FKBP-like"/>
    <property type="match status" value="1"/>
</dbReference>
<dbReference type="Gene3D" id="3.30.70.1050">
    <property type="entry name" value="Trigger factor ribosome-binding domain"/>
    <property type="match status" value="1"/>
</dbReference>
<keyword evidence="5 11" id="KW-0132">Cell division</keyword>
<evidence type="ECO:0000256" key="4">
    <source>
        <dbReference type="ARBA" id="ARBA00016902"/>
    </source>
</evidence>
<evidence type="ECO:0000259" key="15">
    <source>
        <dbReference type="PROSITE" id="PS50059"/>
    </source>
</evidence>
<dbReference type="InterPro" id="IPR008881">
    <property type="entry name" value="Trigger_fac_ribosome-bd_bac"/>
</dbReference>
<dbReference type="PROSITE" id="PS50059">
    <property type="entry name" value="FKBP_PPIASE"/>
    <property type="match status" value="1"/>
</dbReference>
<dbReference type="PANTHER" id="PTHR30560">
    <property type="entry name" value="TRIGGER FACTOR CHAPERONE AND PEPTIDYL-PROLYL CIS/TRANS ISOMERASE"/>
    <property type="match status" value="1"/>
</dbReference>
<accession>A0A1F7WKH7</accession>
<dbReference type="Pfam" id="PF00254">
    <property type="entry name" value="FKBP_C"/>
    <property type="match status" value="1"/>
</dbReference>
<evidence type="ECO:0000256" key="6">
    <source>
        <dbReference type="ARBA" id="ARBA00023110"/>
    </source>
</evidence>